<evidence type="ECO:0000256" key="1">
    <source>
        <dbReference type="SAM" id="MobiDB-lite"/>
    </source>
</evidence>
<feature type="compositionally biased region" description="Basic residues" evidence="1">
    <location>
        <begin position="58"/>
        <end position="67"/>
    </location>
</feature>
<dbReference type="EMBL" id="QWEX01000002">
    <property type="protein sequence ID" value="RXV69735.1"/>
    <property type="molecule type" value="Genomic_DNA"/>
</dbReference>
<sequence length="82" mass="9325">MAACPRRVSAALAKIETAHGESPRRSSRMLSGLVVIELERNARLRKPRRSGFDATRRQAGHVGKRKFRPHVRRVVHDSRARC</sequence>
<protein>
    <submittedName>
        <fullName evidence="2">Uncharacterized protein</fullName>
    </submittedName>
</protein>
<reference evidence="2 3" key="1">
    <citation type="submission" date="2018-08" db="EMBL/GenBank/DDBJ databases">
        <title>Mountain-cultivated ginseng endophyte, Burkholderia stabilis and its activity against ginseng root rot disease.</title>
        <authorList>
            <person name="Tapan Kumar M."/>
            <person name="Bae H."/>
            <person name="Shanmugam G."/>
            <person name="Jeon J."/>
        </authorList>
    </citation>
    <scope>NUCLEOTIDE SEQUENCE [LARGE SCALE GENOMIC DNA]</scope>
    <source>
        <strain evidence="2 3">EB159</strain>
    </source>
</reference>
<comment type="caution">
    <text evidence="2">The sequence shown here is derived from an EMBL/GenBank/DDBJ whole genome shotgun (WGS) entry which is preliminary data.</text>
</comment>
<evidence type="ECO:0000313" key="2">
    <source>
        <dbReference type="EMBL" id="RXV69735.1"/>
    </source>
</evidence>
<gene>
    <name evidence="2" type="ORF">D1006_32450</name>
</gene>
<dbReference type="Proteomes" id="UP000289650">
    <property type="component" value="Unassembled WGS sequence"/>
</dbReference>
<evidence type="ECO:0000313" key="3">
    <source>
        <dbReference type="Proteomes" id="UP000289650"/>
    </source>
</evidence>
<name>A0A4Q2AJT3_9BURK</name>
<proteinExistence type="predicted"/>
<accession>A0A4Q2AJT3</accession>
<feature type="region of interest" description="Disordered" evidence="1">
    <location>
        <begin position="48"/>
        <end position="67"/>
    </location>
</feature>
<dbReference type="AlphaFoldDB" id="A0A4Q2AJT3"/>
<organism evidence="2 3">
    <name type="scientific">Burkholderia stabilis</name>
    <dbReference type="NCBI Taxonomy" id="95485"/>
    <lineage>
        <taxon>Bacteria</taxon>
        <taxon>Pseudomonadati</taxon>
        <taxon>Pseudomonadota</taxon>
        <taxon>Betaproteobacteria</taxon>
        <taxon>Burkholderiales</taxon>
        <taxon>Burkholderiaceae</taxon>
        <taxon>Burkholderia</taxon>
        <taxon>Burkholderia cepacia complex</taxon>
    </lineage>
</organism>